<dbReference type="EMBL" id="BSNU01000007">
    <property type="protein sequence ID" value="GLQ64040.1"/>
    <property type="molecule type" value="Genomic_DNA"/>
</dbReference>
<dbReference type="InterPro" id="IPR046904">
    <property type="entry name" value="ABC-3C_MC2"/>
</dbReference>
<keyword evidence="2" id="KW-1185">Reference proteome</keyword>
<comment type="caution">
    <text evidence="1">The sequence shown here is derived from an EMBL/GenBank/DDBJ whole genome shotgun (WGS) entry which is preliminary data.</text>
</comment>
<dbReference type="RefSeq" id="WP_099213081.1">
    <property type="nucleotide sequence ID" value="NZ_BEWM01000005.1"/>
</dbReference>
<proteinExistence type="predicted"/>
<dbReference type="Pfam" id="PF20288">
    <property type="entry name" value="MC2"/>
    <property type="match status" value="1"/>
</dbReference>
<protein>
    <recommendedName>
        <fullName evidence="3">Threonine efflux protein</fullName>
    </recommendedName>
</protein>
<name>A0AAV5NIT4_9PROT</name>
<evidence type="ECO:0000313" key="2">
    <source>
        <dbReference type="Proteomes" id="UP001156614"/>
    </source>
</evidence>
<evidence type="ECO:0000313" key="1">
    <source>
        <dbReference type="EMBL" id="GLQ64040.1"/>
    </source>
</evidence>
<reference evidence="2" key="1">
    <citation type="journal article" date="2019" name="Int. J. Syst. Evol. Microbiol.">
        <title>The Global Catalogue of Microorganisms (GCM) 10K type strain sequencing project: providing services to taxonomists for standard genome sequencing and annotation.</title>
        <authorList>
            <consortium name="The Broad Institute Genomics Platform"/>
            <consortium name="The Broad Institute Genome Sequencing Center for Infectious Disease"/>
            <person name="Wu L."/>
            <person name="Ma J."/>
        </authorList>
    </citation>
    <scope>NUCLEOTIDE SEQUENCE [LARGE SCALE GENOMIC DNA]</scope>
    <source>
        <strain evidence="2">NBRC 3267</strain>
    </source>
</reference>
<organism evidence="1 2">
    <name type="scientific">Gluconobacter cerinus</name>
    <dbReference type="NCBI Taxonomy" id="38307"/>
    <lineage>
        <taxon>Bacteria</taxon>
        <taxon>Pseudomonadati</taxon>
        <taxon>Pseudomonadota</taxon>
        <taxon>Alphaproteobacteria</taxon>
        <taxon>Acetobacterales</taxon>
        <taxon>Acetobacteraceae</taxon>
        <taxon>Gluconobacter</taxon>
    </lineage>
</organism>
<gene>
    <name evidence="1" type="ORF">GCM10007867_28860</name>
</gene>
<sequence>MGLSTSIAQPQLFNTPLEAGMRALLILDAFAPQTLDLATMSLLDYYIVHTGDAGGPPSLHPEINARTGEYFVRRHVIEEGLALMARASLVEQVFTGSGIAFRAHETATAMIDLLGSAYNRRLAEAAQWLEHQATNQGMDLFIQHLKNGLECWSYEIVGRETDHV</sequence>
<dbReference type="Proteomes" id="UP001156614">
    <property type="component" value="Unassembled WGS sequence"/>
</dbReference>
<dbReference type="AlphaFoldDB" id="A0AAV5NIT4"/>
<evidence type="ECO:0008006" key="3">
    <source>
        <dbReference type="Google" id="ProtNLM"/>
    </source>
</evidence>
<accession>A0AAV5NIT4</accession>